<evidence type="ECO:0000313" key="2">
    <source>
        <dbReference type="EMBL" id="GMG31210.1"/>
    </source>
</evidence>
<organism evidence="2 3">
    <name type="scientific">Aspergillus oryzae</name>
    <name type="common">Yellow koji mold</name>
    <dbReference type="NCBI Taxonomy" id="5062"/>
    <lineage>
        <taxon>Eukaryota</taxon>
        <taxon>Fungi</taxon>
        <taxon>Dikarya</taxon>
        <taxon>Ascomycota</taxon>
        <taxon>Pezizomycotina</taxon>
        <taxon>Eurotiomycetes</taxon>
        <taxon>Eurotiomycetidae</taxon>
        <taxon>Eurotiales</taxon>
        <taxon>Aspergillaceae</taxon>
        <taxon>Aspergillus</taxon>
        <taxon>Aspergillus subgen. Circumdati</taxon>
    </lineage>
</organism>
<gene>
    <name evidence="2" type="ORF">Aory04_000714000</name>
</gene>
<evidence type="ECO:0000256" key="1">
    <source>
        <dbReference type="SAM" id="SignalP"/>
    </source>
</evidence>
<evidence type="ECO:0000313" key="3">
    <source>
        <dbReference type="Proteomes" id="UP001165205"/>
    </source>
</evidence>
<protein>
    <submittedName>
        <fullName evidence="2">Unnamed protein product</fullName>
    </submittedName>
</protein>
<dbReference type="Proteomes" id="UP001165205">
    <property type="component" value="Unassembled WGS sequence"/>
</dbReference>
<accession>A0AAN5BZ73</accession>
<dbReference type="AlphaFoldDB" id="A0AAN5BZ73"/>
<reference evidence="2" key="1">
    <citation type="submission" date="2023-04" db="EMBL/GenBank/DDBJ databases">
        <title>Aspergillus oryzae NBRC 4228.</title>
        <authorList>
            <person name="Ichikawa N."/>
            <person name="Sato H."/>
            <person name="Tonouchi N."/>
        </authorList>
    </citation>
    <scope>NUCLEOTIDE SEQUENCE</scope>
    <source>
        <strain evidence="2">NBRC 4228</strain>
    </source>
</reference>
<name>A0AAN5BZ73_ASPOZ</name>
<comment type="caution">
    <text evidence="2">The sequence shown here is derived from an EMBL/GenBank/DDBJ whole genome shotgun (WGS) entry which is preliminary data.</text>
</comment>
<feature type="signal peptide" evidence="1">
    <location>
        <begin position="1"/>
        <end position="16"/>
    </location>
</feature>
<sequence>MKSFIASLFAASLAYAQTATESEPSLSDIEKAAATTEPYSPVSNVTGLAFDRFFQVWLENIVCGAPRILSSLHSNAYLSKDYSDASADENYQWLAKQGITL</sequence>
<keyword evidence="1" id="KW-0732">Signal</keyword>
<dbReference type="EMBL" id="BSYA01000081">
    <property type="protein sequence ID" value="GMG31210.1"/>
    <property type="molecule type" value="Genomic_DNA"/>
</dbReference>
<feature type="chain" id="PRO_5042889821" evidence="1">
    <location>
        <begin position="17"/>
        <end position="101"/>
    </location>
</feature>
<proteinExistence type="predicted"/>